<accession>A0ABR3NSI9</accession>
<keyword evidence="8" id="KW-1133">Transmembrane helix</keyword>
<keyword evidence="4" id="KW-1032">Host cell membrane</keyword>
<dbReference type="PANTHER" id="PTHR10424">
    <property type="entry name" value="VIRAL ENVELOPE PROTEIN"/>
    <property type="match status" value="1"/>
</dbReference>
<dbReference type="EMBL" id="JAYMGO010000002">
    <property type="protein sequence ID" value="KAL1279736.1"/>
    <property type="molecule type" value="Genomic_DNA"/>
</dbReference>
<evidence type="ECO:0000256" key="13">
    <source>
        <dbReference type="ARBA" id="ARBA00023288"/>
    </source>
</evidence>
<keyword evidence="10" id="KW-0564">Palmitate</keyword>
<evidence type="ECO:0000256" key="12">
    <source>
        <dbReference type="ARBA" id="ARBA00023180"/>
    </source>
</evidence>
<dbReference type="InterPro" id="IPR018154">
    <property type="entry name" value="TLV/ENV_coat_polyprotein"/>
</dbReference>
<dbReference type="Proteomes" id="UP001558613">
    <property type="component" value="Unassembled WGS sequence"/>
</dbReference>
<name>A0ABR3NSI9_9TELE</name>
<organism evidence="14 15">
    <name type="scientific">Cirrhinus molitorella</name>
    <name type="common">mud carp</name>
    <dbReference type="NCBI Taxonomy" id="172907"/>
    <lineage>
        <taxon>Eukaryota</taxon>
        <taxon>Metazoa</taxon>
        <taxon>Chordata</taxon>
        <taxon>Craniata</taxon>
        <taxon>Vertebrata</taxon>
        <taxon>Euteleostomi</taxon>
        <taxon>Actinopterygii</taxon>
        <taxon>Neopterygii</taxon>
        <taxon>Teleostei</taxon>
        <taxon>Ostariophysi</taxon>
        <taxon>Cypriniformes</taxon>
        <taxon>Cyprinidae</taxon>
        <taxon>Labeoninae</taxon>
        <taxon>Labeonini</taxon>
        <taxon>Cirrhinus</taxon>
    </lineage>
</organism>
<evidence type="ECO:0000256" key="8">
    <source>
        <dbReference type="ARBA" id="ARBA00022989"/>
    </source>
</evidence>
<reference evidence="14 15" key="1">
    <citation type="submission" date="2023-09" db="EMBL/GenBank/DDBJ databases">
        <authorList>
            <person name="Wang M."/>
        </authorList>
    </citation>
    <scope>NUCLEOTIDE SEQUENCE [LARGE SCALE GENOMIC DNA]</scope>
    <source>
        <strain evidence="14">GT-2023</strain>
        <tissue evidence="14">Liver</tissue>
    </source>
</reference>
<dbReference type="SUPFAM" id="SSF58069">
    <property type="entry name" value="Virus ectodomain"/>
    <property type="match status" value="1"/>
</dbReference>
<protein>
    <submittedName>
        <fullName evidence="14">Uncharacterized protein</fullName>
    </submittedName>
</protein>
<evidence type="ECO:0000256" key="6">
    <source>
        <dbReference type="ARBA" id="ARBA00022692"/>
    </source>
</evidence>
<keyword evidence="5" id="KW-0945">Host-virus interaction</keyword>
<sequence>MLLPGLWDSLQSLENTFLTIIAQSRQPSPVPKNNHIWDVAEKLLAVFASGTVAPSMQDVQVTRYDLISFINTTKMMEGIEEELKRQRLSILQNRLDLDQLLAEHSGVCVTEGEACCTYIAEHDEDGHAIEEAINNLTFMALSVIDCLLDRGGMM</sequence>
<keyword evidence="7" id="KW-1043">Host membrane</keyword>
<evidence type="ECO:0000256" key="7">
    <source>
        <dbReference type="ARBA" id="ARBA00022870"/>
    </source>
</evidence>
<keyword evidence="12" id="KW-0325">Glycoprotein</keyword>
<keyword evidence="15" id="KW-1185">Reference proteome</keyword>
<comment type="subcellular location">
    <subcellularLocation>
        <location evidence="1">Host cell membrane</location>
        <topology evidence="1">Single-pass type I membrane protein</topology>
    </subcellularLocation>
    <subcellularLocation>
        <location evidence="2">Host endomembrane system</location>
        <topology evidence="2">Peripheral membrane protein</topology>
    </subcellularLocation>
    <subcellularLocation>
        <location evidence="3">Virion membrane</location>
        <topology evidence="3">Single-pass type I membrane protein</topology>
    </subcellularLocation>
</comment>
<dbReference type="PANTHER" id="PTHR10424:SF81">
    <property type="entry name" value="ERVV2 PROTEIN"/>
    <property type="match status" value="1"/>
</dbReference>
<evidence type="ECO:0000256" key="1">
    <source>
        <dbReference type="ARBA" id="ARBA00004402"/>
    </source>
</evidence>
<keyword evidence="11" id="KW-1015">Disulfide bond</keyword>
<proteinExistence type="predicted"/>
<keyword evidence="6" id="KW-0812">Transmembrane</keyword>
<evidence type="ECO:0000256" key="10">
    <source>
        <dbReference type="ARBA" id="ARBA00023139"/>
    </source>
</evidence>
<evidence type="ECO:0000313" key="14">
    <source>
        <dbReference type="EMBL" id="KAL1279736.1"/>
    </source>
</evidence>
<evidence type="ECO:0000256" key="4">
    <source>
        <dbReference type="ARBA" id="ARBA00022511"/>
    </source>
</evidence>
<evidence type="ECO:0000256" key="9">
    <source>
        <dbReference type="ARBA" id="ARBA00023136"/>
    </source>
</evidence>
<keyword evidence="9" id="KW-0472">Membrane</keyword>
<evidence type="ECO:0000313" key="15">
    <source>
        <dbReference type="Proteomes" id="UP001558613"/>
    </source>
</evidence>
<comment type="caution">
    <text evidence="14">The sequence shown here is derived from an EMBL/GenBank/DDBJ whole genome shotgun (WGS) entry which is preliminary data.</text>
</comment>
<keyword evidence="13" id="KW-0449">Lipoprotein</keyword>
<evidence type="ECO:0000256" key="3">
    <source>
        <dbReference type="ARBA" id="ARBA00004563"/>
    </source>
</evidence>
<evidence type="ECO:0000256" key="5">
    <source>
        <dbReference type="ARBA" id="ARBA00022581"/>
    </source>
</evidence>
<evidence type="ECO:0000256" key="2">
    <source>
        <dbReference type="ARBA" id="ARBA00004531"/>
    </source>
</evidence>
<gene>
    <name evidence="14" type="ORF">QQF64_014336</name>
</gene>
<dbReference type="Gene3D" id="1.10.287.210">
    <property type="match status" value="1"/>
</dbReference>
<evidence type="ECO:0000256" key="11">
    <source>
        <dbReference type="ARBA" id="ARBA00023157"/>
    </source>
</evidence>